<dbReference type="SUPFAM" id="SSF52768">
    <property type="entry name" value="Arginase/deacetylase"/>
    <property type="match status" value="1"/>
</dbReference>
<evidence type="ECO:0000259" key="2">
    <source>
        <dbReference type="Pfam" id="PF00850"/>
    </source>
</evidence>
<dbReference type="RefSeq" id="WP_085441522.1">
    <property type="nucleotide sequence ID" value="NZ_LVJN01000018.1"/>
</dbReference>
<keyword evidence="4" id="KW-1185">Reference proteome</keyword>
<dbReference type="STRING" id="1434232.MAIT1_02972"/>
<dbReference type="InterPro" id="IPR023696">
    <property type="entry name" value="Ureohydrolase_dom_sf"/>
</dbReference>
<protein>
    <submittedName>
        <fullName evidence="3">Putative histone deacetylase superfamily protein</fullName>
    </submittedName>
</protein>
<feature type="domain" description="Histone deacetylase" evidence="2">
    <location>
        <begin position="21"/>
        <end position="310"/>
    </location>
</feature>
<dbReference type="InterPro" id="IPR023801">
    <property type="entry name" value="His_deacetylse_dom"/>
</dbReference>
<dbReference type="PANTHER" id="PTHR10625:SF10">
    <property type="entry name" value="HISTONE DEACETYLASE HDAC1"/>
    <property type="match status" value="1"/>
</dbReference>
<dbReference type="Gene3D" id="3.40.800.20">
    <property type="entry name" value="Histone deacetylase domain"/>
    <property type="match status" value="1"/>
</dbReference>
<comment type="similarity">
    <text evidence="1">Belongs to the histone deacetylase family.</text>
</comment>
<evidence type="ECO:0000313" key="4">
    <source>
        <dbReference type="Proteomes" id="UP000194003"/>
    </source>
</evidence>
<evidence type="ECO:0000256" key="1">
    <source>
        <dbReference type="ARBA" id="ARBA00005947"/>
    </source>
</evidence>
<dbReference type="Proteomes" id="UP000194003">
    <property type="component" value="Unassembled WGS sequence"/>
</dbReference>
<dbReference type="EMBL" id="LVJN01000018">
    <property type="protein sequence ID" value="OSM04872.1"/>
    <property type="molecule type" value="Genomic_DNA"/>
</dbReference>
<gene>
    <name evidence="3" type="ORF">MAIT1_02972</name>
</gene>
<evidence type="ECO:0000313" key="3">
    <source>
        <dbReference type="EMBL" id="OSM04872.1"/>
    </source>
</evidence>
<dbReference type="GO" id="GO:0004407">
    <property type="term" value="F:histone deacetylase activity"/>
    <property type="evidence" value="ECO:0007669"/>
    <property type="project" value="TreeGrafter"/>
</dbReference>
<dbReference type="AlphaFoldDB" id="A0A1Y2K5A0"/>
<dbReference type="GO" id="GO:0040029">
    <property type="term" value="P:epigenetic regulation of gene expression"/>
    <property type="evidence" value="ECO:0007669"/>
    <property type="project" value="TreeGrafter"/>
</dbReference>
<dbReference type="Pfam" id="PF00850">
    <property type="entry name" value="Hist_deacetyl"/>
    <property type="match status" value="1"/>
</dbReference>
<dbReference type="PANTHER" id="PTHR10625">
    <property type="entry name" value="HISTONE DEACETYLASE HDAC1-RELATED"/>
    <property type="match status" value="1"/>
</dbReference>
<comment type="caution">
    <text evidence="3">The sequence shown here is derived from an EMBL/GenBank/DDBJ whole genome shotgun (WGS) entry which is preliminary data.</text>
</comment>
<dbReference type="OrthoDB" id="9808367at2"/>
<name>A0A1Y2K5A0_9PROT</name>
<sequence>MSQVGVYHGEELARYGFGDDHPFSNKRQDYFWDEAQRLTLSLFVSHLDPVMASEAQLNAFHSPDYVRKVRDLSVSGEGFLDRGDTPAYAGVYEAAAHVCGSAIEAADRIMKAELRRIFIPIAGLHHAHPHTASGFCVFNDAGVVIEHLRAAHGVTRVAYVDIDAHHGDGVFYAYESDPEVIFADLHEDGRFIFPGTGHADETGKGEAEGRKLNIPLPPHADDNAFFEAWPQVEAMLREYKPEFILFQTGADCIADDPITRLNFSVSPHAYSARRICEIAEELGHGRVLGLGGGGYNPRNIAQGWCAVLRAFIETPMTALGE</sequence>
<proteinExistence type="inferred from homology"/>
<dbReference type="InterPro" id="IPR037138">
    <property type="entry name" value="His_deacetylse_dom_sf"/>
</dbReference>
<organism evidence="3 4">
    <name type="scientific">Magnetofaba australis IT-1</name>
    <dbReference type="NCBI Taxonomy" id="1434232"/>
    <lineage>
        <taxon>Bacteria</taxon>
        <taxon>Pseudomonadati</taxon>
        <taxon>Pseudomonadota</taxon>
        <taxon>Magnetococcia</taxon>
        <taxon>Magnetococcales</taxon>
        <taxon>Magnetococcaceae</taxon>
        <taxon>Magnetofaba</taxon>
    </lineage>
</organism>
<accession>A0A1Y2K5A0</accession>
<dbReference type="InterPro" id="IPR000286">
    <property type="entry name" value="HDACs"/>
</dbReference>
<reference evidence="3 4" key="1">
    <citation type="journal article" date="2016" name="BMC Genomics">
        <title>Combined genomic and structural analyses of a cultured magnetotactic bacterium reveals its niche adaptation to a dynamic environment.</title>
        <authorList>
            <person name="Araujo A.C."/>
            <person name="Morillo V."/>
            <person name="Cypriano J."/>
            <person name="Teixeira L.C."/>
            <person name="Leao P."/>
            <person name="Lyra S."/>
            <person name="Almeida L.G."/>
            <person name="Bazylinski D.A."/>
            <person name="Vasconcellos A.T."/>
            <person name="Abreu F."/>
            <person name="Lins U."/>
        </authorList>
    </citation>
    <scope>NUCLEOTIDE SEQUENCE [LARGE SCALE GENOMIC DNA]</scope>
    <source>
        <strain evidence="3 4">IT-1</strain>
    </source>
</reference>
<dbReference type="PRINTS" id="PR01270">
    <property type="entry name" value="HDASUPER"/>
</dbReference>